<reference evidence="1" key="1">
    <citation type="submission" date="2022-10" db="EMBL/GenBank/DDBJ databases">
        <title>Complete Genome of Trichothecium roseum strain YXFP-22015, a Plant Pathogen Isolated from Citrus.</title>
        <authorList>
            <person name="Wang Y."/>
            <person name="Zhu L."/>
        </authorList>
    </citation>
    <scope>NUCLEOTIDE SEQUENCE</scope>
    <source>
        <strain evidence="1">YXFP-22015</strain>
    </source>
</reference>
<proteinExistence type="predicted"/>
<accession>A0ACC0UX41</accession>
<dbReference type="EMBL" id="CM047945">
    <property type="protein sequence ID" value="KAI9898691.1"/>
    <property type="molecule type" value="Genomic_DNA"/>
</dbReference>
<protein>
    <submittedName>
        <fullName evidence="1">Uncharacterized protein</fullName>
    </submittedName>
</protein>
<organism evidence="1 2">
    <name type="scientific">Trichothecium roseum</name>
    <dbReference type="NCBI Taxonomy" id="47278"/>
    <lineage>
        <taxon>Eukaryota</taxon>
        <taxon>Fungi</taxon>
        <taxon>Dikarya</taxon>
        <taxon>Ascomycota</taxon>
        <taxon>Pezizomycotina</taxon>
        <taxon>Sordariomycetes</taxon>
        <taxon>Hypocreomycetidae</taxon>
        <taxon>Hypocreales</taxon>
        <taxon>Hypocreales incertae sedis</taxon>
        <taxon>Trichothecium</taxon>
    </lineage>
</organism>
<evidence type="ECO:0000313" key="2">
    <source>
        <dbReference type="Proteomes" id="UP001163324"/>
    </source>
</evidence>
<keyword evidence="2" id="KW-1185">Reference proteome</keyword>
<name>A0ACC0UX41_9HYPO</name>
<dbReference type="Proteomes" id="UP001163324">
    <property type="component" value="Chromosome 6"/>
</dbReference>
<gene>
    <name evidence="1" type="ORF">N3K66_007051</name>
</gene>
<comment type="caution">
    <text evidence="1">The sequence shown here is derived from an EMBL/GenBank/DDBJ whole genome shotgun (WGS) entry which is preliminary data.</text>
</comment>
<sequence>MNSFVFSATRLARPVLAKATSTPRSFTTLTPLRPTLQAPTLAIRPRLTAFAPAAGTSAPDVVPRSAVTSNPMADMQVACGPRNTMNGHTRLVQKRRLGFLARRRTKDGRKILQRRLLKGRKKIAQ</sequence>
<evidence type="ECO:0000313" key="1">
    <source>
        <dbReference type="EMBL" id="KAI9898691.1"/>
    </source>
</evidence>